<evidence type="ECO:0000256" key="1">
    <source>
        <dbReference type="SAM" id="MobiDB-lite"/>
    </source>
</evidence>
<organism evidence="2 3">
    <name type="scientific">Russula ochroleuca</name>
    <dbReference type="NCBI Taxonomy" id="152965"/>
    <lineage>
        <taxon>Eukaryota</taxon>
        <taxon>Fungi</taxon>
        <taxon>Dikarya</taxon>
        <taxon>Basidiomycota</taxon>
        <taxon>Agaricomycotina</taxon>
        <taxon>Agaricomycetes</taxon>
        <taxon>Russulales</taxon>
        <taxon>Russulaceae</taxon>
        <taxon>Russula</taxon>
    </lineage>
</organism>
<gene>
    <name evidence="2" type="ORF">DFH94DRAFT_630269</name>
</gene>
<feature type="compositionally biased region" description="Polar residues" evidence="1">
    <location>
        <begin position="362"/>
        <end position="372"/>
    </location>
</feature>
<keyword evidence="3" id="KW-1185">Reference proteome</keyword>
<feature type="compositionally biased region" description="Polar residues" evidence="1">
    <location>
        <begin position="1"/>
        <end position="12"/>
    </location>
</feature>
<feature type="region of interest" description="Disordered" evidence="1">
    <location>
        <begin position="362"/>
        <end position="409"/>
    </location>
</feature>
<accession>A0A9P5MXI8</accession>
<dbReference type="AlphaFoldDB" id="A0A9P5MXI8"/>
<dbReference type="InterPro" id="IPR011050">
    <property type="entry name" value="Pectin_lyase_fold/virulence"/>
</dbReference>
<reference evidence="2" key="2">
    <citation type="journal article" date="2020" name="Nat. Commun.">
        <title>Large-scale genome sequencing of mycorrhizal fungi provides insights into the early evolution of symbiotic traits.</title>
        <authorList>
            <person name="Miyauchi S."/>
            <person name="Kiss E."/>
            <person name="Kuo A."/>
            <person name="Drula E."/>
            <person name="Kohler A."/>
            <person name="Sanchez-Garcia M."/>
            <person name="Morin E."/>
            <person name="Andreopoulos B."/>
            <person name="Barry K.W."/>
            <person name="Bonito G."/>
            <person name="Buee M."/>
            <person name="Carver A."/>
            <person name="Chen C."/>
            <person name="Cichocki N."/>
            <person name="Clum A."/>
            <person name="Culley D."/>
            <person name="Crous P.W."/>
            <person name="Fauchery L."/>
            <person name="Girlanda M."/>
            <person name="Hayes R.D."/>
            <person name="Keri Z."/>
            <person name="LaButti K."/>
            <person name="Lipzen A."/>
            <person name="Lombard V."/>
            <person name="Magnuson J."/>
            <person name="Maillard F."/>
            <person name="Murat C."/>
            <person name="Nolan M."/>
            <person name="Ohm R.A."/>
            <person name="Pangilinan J."/>
            <person name="Pereira M.F."/>
            <person name="Perotto S."/>
            <person name="Peter M."/>
            <person name="Pfister S."/>
            <person name="Riley R."/>
            <person name="Sitrit Y."/>
            <person name="Stielow J.B."/>
            <person name="Szollosi G."/>
            <person name="Zifcakova L."/>
            <person name="Stursova M."/>
            <person name="Spatafora J.W."/>
            <person name="Tedersoo L."/>
            <person name="Vaario L.M."/>
            <person name="Yamada A."/>
            <person name="Yan M."/>
            <person name="Wang P."/>
            <person name="Xu J."/>
            <person name="Bruns T."/>
            <person name="Baldrian P."/>
            <person name="Vilgalys R."/>
            <person name="Dunand C."/>
            <person name="Henrissat B."/>
            <person name="Grigoriev I.V."/>
            <person name="Hibbett D."/>
            <person name="Nagy L.G."/>
            <person name="Martin F.M."/>
        </authorList>
    </citation>
    <scope>NUCLEOTIDE SEQUENCE</scope>
    <source>
        <strain evidence="2">Prilba</strain>
    </source>
</reference>
<dbReference type="Proteomes" id="UP000759537">
    <property type="component" value="Unassembled WGS sequence"/>
</dbReference>
<evidence type="ECO:0000313" key="3">
    <source>
        <dbReference type="Proteomes" id="UP000759537"/>
    </source>
</evidence>
<proteinExistence type="predicted"/>
<dbReference type="SUPFAM" id="SSF51126">
    <property type="entry name" value="Pectin lyase-like"/>
    <property type="match status" value="1"/>
</dbReference>
<comment type="caution">
    <text evidence="2">The sequence shown here is derived from an EMBL/GenBank/DDBJ whole genome shotgun (WGS) entry which is preliminary data.</text>
</comment>
<feature type="compositionally biased region" description="Basic residues" evidence="1">
    <location>
        <begin position="391"/>
        <end position="404"/>
    </location>
</feature>
<feature type="region of interest" description="Disordered" evidence="1">
    <location>
        <begin position="481"/>
        <end position="519"/>
    </location>
</feature>
<protein>
    <submittedName>
        <fullName evidence="2">Uncharacterized protein</fullName>
    </submittedName>
</protein>
<feature type="region of interest" description="Disordered" evidence="1">
    <location>
        <begin position="218"/>
        <end position="258"/>
    </location>
</feature>
<dbReference type="EMBL" id="WHVB01000007">
    <property type="protein sequence ID" value="KAF8481084.1"/>
    <property type="molecule type" value="Genomic_DNA"/>
</dbReference>
<dbReference type="OrthoDB" id="5595612at2759"/>
<reference evidence="2" key="1">
    <citation type="submission" date="2019-10" db="EMBL/GenBank/DDBJ databases">
        <authorList>
            <consortium name="DOE Joint Genome Institute"/>
            <person name="Kuo A."/>
            <person name="Miyauchi S."/>
            <person name="Kiss E."/>
            <person name="Drula E."/>
            <person name="Kohler A."/>
            <person name="Sanchez-Garcia M."/>
            <person name="Andreopoulos B."/>
            <person name="Barry K.W."/>
            <person name="Bonito G."/>
            <person name="Buee M."/>
            <person name="Carver A."/>
            <person name="Chen C."/>
            <person name="Cichocki N."/>
            <person name="Clum A."/>
            <person name="Culley D."/>
            <person name="Crous P.W."/>
            <person name="Fauchery L."/>
            <person name="Girlanda M."/>
            <person name="Hayes R."/>
            <person name="Keri Z."/>
            <person name="LaButti K."/>
            <person name="Lipzen A."/>
            <person name="Lombard V."/>
            <person name="Magnuson J."/>
            <person name="Maillard F."/>
            <person name="Morin E."/>
            <person name="Murat C."/>
            <person name="Nolan M."/>
            <person name="Ohm R."/>
            <person name="Pangilinan J."/>
            <person name="Pereira M."/>
            <person name="Perotto S."/>
            <person name="Peter M."/>
            <person name="Riley R."/>
            <person name="Sitrit Y."/>
            <person name="Stielow B."/>
            <person name="Szollosi G."/>
            <person name="Zifcakova L."/>
            <person name="Stursova M."/>
            <person name="Spatafora J.W."/>
            <person name="Tedersoo L."/>
            <person name="Vaario L.-M."/>
            <person name="Yamada A."/>
            <person name="Yan M."/>
            <person name="Wang P."/>
            <person name="Xu J."/>
            <person name="Bruns T."/>
            <person name="Baldrian P."/>
            <person name="Vilgalys R."/>
            <person name="Henrissat B."/>
            <person name="Grigoriev I.V."/>
            <person name="Hibbett D."/>
            <person name="Nagy L.G."/>
            <person name="Martin F.M."/>
        </authorList>
    </citation>
    <scope>NUCLEOTIDE SEQUENCE</scope>
    <source>
        <strain evidence="2">Prilba</strain>
    </source>
</reference>
<evidence type="ECO:0000313" key="2">
    <source>
        <dbReference type="EMBL" id="KAF8481084.1"/>
    </source>
</evidence>
<feature type="region of interest" description="Disordered" evidence="1">
    <location>
        <begin position="144"/>
        <end position="179"/>
    </location>
</feature>
<sequence length="1094" mass="116254">MSQDSPSAYSHSTPRHRAHPSLITSASGVADSTISFNTYATGVTEGSLCLSQFPPPPMMIPSSPTALPSPSRSTFTVPAPSRAYPGIDQGLPSPSWSTYTATATAPAQLSYRSTSPNVRTGFDQDLPSPALSTFTITSPLSASTAPLLPAADDGSSSRGPGKFERPLNPDPRAGSQSPTSLLIAGKLSPYDWHEGSSIISVDPAEERMLSTSLITELLSSNSPDKSPSPGNGSHHLPPSQIDARNPKSEMSYPPFYLRHNEPAAGSGRFLGEGPDPHINAENDIIGLYSYEEYANTVRSTHGLTGKVSAVGRAPATLRHIASETSVAESFHPRSQATYGSTTPLNPHMPSAFSSAMNKMQTNAIRPSGTPQGWTERHESPDFTSSRPSLKPQRRTSAHSSRTVRSHVSSLISAVGQRTARAARTTMGWLHVKPLPPIPTIPHTSLYQEQEHRRMEGAVPLPQLADRADRLAAMLDSGRFPHDSLIGPSSGFSSDKDSPTSGRRHQVAASDKSQHEGLHRPRKFKSLLKRPISRSGKMKLFAGGSILALLILIGIVVGVEVGHGHVHSPSCPASRTGNTCSLDSTCVCTSSGSQCNPLAQSLVSLVPTVNNYFGANFTLETVADAMSSSGASALSDDCAAQARVVDVSPALDSQTVPNRTEWAQGALLWSFVLSQNTSGVGQLRSFISKADWKSLSRDGPVADPSSKFSTTQLGYVFDFAAQTISEPSVSFVTDGQPSNAQLAEVDSTAHAALDRMYSFASASSTLQTTALTNYWQNVLQQDPSKFPTFVSLLISSPILLPFDANGTAGETSISSLLSNSSTAPFPPPLACYPGLTKSRFQLITNFEKSVFGLSPPAAQAGFNDSCFPDRPIYGVLDILHLRVPFPDSQPGPKQAAILSRDASSRVVVYNGEVLSGLTNSNTSSIPTTDPRQFGTLHHLSHVLLNFFEAIPDTNVATQLVDYVLSSPVTPPSNTTLLGQSLDTIPTLEVAVFGSVTPPDVTGVVSSFTTPSGNLFFGTSQSLAVRDWAIIAARGSVIWTEFANSSQVVDDNSLTDSTFNAVWNPAFLFFHSSSNAVVSVNNITKGFAAVNKFTST</sequence>
<feature type="region of interest" description="Disordered" evidence="1">
    <location>
        <begin position="324"/>
        <end position="344"/>
    </location>
</feature>
<name>A0A9P5MXI8_9AGAM</name>
<feature type="region of interest" description="Disordered" evidence="1">
    <location>
        <begin position="1"/>
        <end position="24"/>
    </location>
</feature>